<organism evidence="2 3">
    <name type="scientific">Streptosporangium canum</name>
    <dbReference type="NCBI Taxonomy" id="324952"/>
    <lineage>
        <taxon>Bacteria</taxon>
        <taxon>Bacillati</taxon>
        <taxon>Actinomycetota</taxon>
        <taxon>Actinomycetes</taxon>
        <taxon>Streptosporangiales</taxon>
        <taxon>Streptosporangiaceae</taxon>
        <taxon>Streptosporangium</taxon>
    </lineage>
</organism>
<name>A0A1I3SIJ9_9ACTN</name>
<gene>
    <name evidence="2" type="ORF">SAMN05216275_11072</name>
</gene>
<dbReference type="PANTHER" id="PTHR34512:SF30">
    <property type="entry name" value="OUTER MEMBRANE PROTEIN ASSEMBLY FACTOR BAMB"/>
    <property type="match status" value="1"/>
</dbReference>
<keyword evidence="1" id="KW-0732">Signal</keyword>
<feature type="signal peptide" evidence="1">
    <location>
        <begin position="1"/>
        <end position="22"/>
    </location>
</feature>
<feature type="chain" id="PRO_5039331795" description="Outer membrane protein assembly factor BamB, contains PQQ-like beta-propeller repeat" evidence="1">
    <location>
        <begin position="23"/>
        <end position="651"/>
    </location>
</feature>
<dbReference type="SUPFAM" id="SSF63829">
    <property type="entry name" value="Calcium-dependent phosphotriesterase"/>
    <property type="match status" value="2"/>
</dbReference>
<evidence type="ECO:0000313" key="2">
    <source>
        <dbReference type="EMBL" id="SFJ58538.1"/>
    </source>
</evidence>
<dbReference type="Proteomes" id="UP000199111">
    <property type="component" value="Unassembled WGS sequence"/>
</dbReference>
<dbReference type="InterPro" id="IPR015943">
    <property type="entry name" value="WD40/YVTN_repeat-like_dom_sf"/>
</dbReference>
<dbReference type="AlphaFoldDB" id="A0A1I3SIJ9"/>
<sequence length="651" mass="68528">MIPRRRFIQLAAGTVATGAVSAAVPAASAHGATGQPEGTLTDLGPASVTNALGNAEFAGDVLYAATRGLSPNVVGSYDLAADAVTAHFDIPTGIGVWAMCAVGADVYVGTHGGSSDLYRLDTRAGAVTKAAGYSDDYIWAMASSPDGKVYMGLSPTGRVIEYDPATGTSRDLGVATPGEQYVRSVAADATTVYAGVGAHAHLVAIDRATGAKREILPAELASRDFVASMAISDTHLAAGISSSGEVLVLSTSDPADHRILKATAPGEKYVTSVVIHDGYVYFAGRPSGALYRCPLSGGEVESLGVAYPEAATHRLLVHDGRVYGVQDGAVFVYDPATGSLEYRSLVQRGFRAAPEQPMSVHSDGRRVYVGGKGGADIHDVAAGTRTRLGIPGEPKTALTLKDTTYLGVYTQGLLYAHRAGEDSARLLARTGNQQDRPRDLAYDALTGLIVMPTQPEPGHINGALSLYSPRTGKFDTYRPVVERQSVYSVATRRGTAYLGTNVQEGLGLPPVTTTARLAAFDLRGRKLLWELEPVPGARYVAALGQTPLALYGLTNTGVLFEYDFLRRRITRTAKVADRGGELVVTGLVAYGTDGNRVYKVDLPRLTTTTIADGLAGEWFGGEPKLSLDPSGRALYGLRGRNLVRIAISGRR</sequence>
<proteinExistence type="predicted"/>
<dbReference type="GeneID" id="96299135"/>
<keyword evidence="3" id="KW-1185">Reference proteome</keyword>
<dbReference type="InterPro" id="IPR006311">
    <property type="entry name" value="TAT_signal"/>
</dbReference>
<reference evidence="3" key="1">
    <citation type="submission" date="2016-10" db="EMBL/GenBank/DDBJ databases">
        <authorList>
            <person name="Varghese N."/>
            <person name="Submissions S."/>
        </authorList>
    </citation>
    <scope>NUCLEOTIDE SEQUENCE [LARGE SCALE GENOMIC DNA]</scope>
    <source>
        <strain evidence="3">CGMCC 4.2126</strain>
    </source>
</reference>
<dbReference type="PANTHER" id="PTHR34512">
    <property type="entry name" value="CELL SURFACE PROTEIN"/>
    <property type="match status" value="1"/>
</dbReference>
<dbReference type="Gene3D" id="2.130.10.10">
    <property type="entry name" value="YVTN repeat-like/Quinoprotein amine dehydrogenase"/>
    <property type="match status" value="2"/>
</dbReference>
<accession>A0A1I3SIJ9</accession>
<evidence type="ECO:0008006" key="4">
    <source>
        <dbReference type="Google" id="ProtNLM"/>
    </source>
</evidence>
<evidence type="ECO:0000313" key="3">
    <source>
        <dbReference type="Proteomes" id="UP000199111"/>
    </source>
</evidence>
<evidence type="ECO:0000256" key="1">
    <source>
        <dbReference type="SAM" id="SignalP"/>
    </source>
</evidence>
<dbReference type="RefSeq" id="WP_093887937.1">
    <property type="nucleotide sequence ID" value="NZ_FOQY01000010.1"/>
</dbReference>
<protein>
    <recommendedName>
        <fullName evidence="4">Outer membrane protein assembly factor BamB, contains PQQ-like beta-propeller repeat</fullName>
    </recommendedName>
</protein>
<dbReference type="EMBL" id="FOQY01000010">
    <property type="protein sequence ID" value="SFJ58538.1"/>
    <property type="molecule type" value="Genomic_DNA"/>
</dbReference>
<dbReference type="PROSITE" id="PS51318">
    <property type="entry name" value="TAT"/>
    <property type="match status" value="1"/>
</dbReference>